<protein>
    <submittedName>
        <fullName evidence="1">Uncharacterized protein</fullName>
    </submittedName>
</protein>
<keyword evidence="2" id="KW-1185">Reference proteome</keyword>
<gene>
    <name evidence="1" type="ORF">QFC19_000460</name>
</gene>
<comment type="caution">
    <text evidence="1">The sequence shown here is derived from an EMBL/GenBank/DDBJ whole genome shotgun (WGS) entry which is preliminary data.</text>
</comment>
<evidence type="ECO:0000313" key="2">
    <source>
        <dbReference type="Proteomes" id="UP001241377"/>
    </source>
</evidence>
<evidence type="ECO:0000313" key="1">
    <source>
        <dbReference type="EMBL" id="KAJ9112905.1"/>
    </source>
</evidence>
<dbReference type="Proteomes" id="UP001241377">
    <property type="component" value="Unassembled WGS sequence"/>
</dbReference>
<name>A0ACC2WP05_9TREE</name>
<dbReference type="EMBL" id="JASBWR010000003">
    <property type="protein sequence ID" value="KAJ9112905.1"/>
    <property type="molecule type" value="Genomic_DNA"/>
</dbReference>
<reference evidence="1" key="1">
    <citation type="submission" date="2023-04" db="EMBL/GenBank/DDBJ databases">
        <title>Draft Genome sequencing of Naganishia species isolated from polar environments using Oxford Nanopore Technology.</title>
        <authorList>
            <person name="Leo P."/>
            <person name="Venkateswaran K."/>
        </authorList>
    </citation>
    <scope>NUCLEOTIDE SEQUENCE</scope>
    <source>
        <strain evidence="1">MNA-CCFEE 5261</strain>
    </source>
</reference>
<proteinExistence type="predicted"/>
<organism evidence="1 2">
    <name type="scientific">Naganishia cerealis</name>
    <dbReference type="NCBI Taxonomy" id="610337"/>
    <lineage>
        <taxon>Eukaryota</taxon>
        <taxon>Fungi</taxon>
        <taxon>Dikarya</taxon>
        <taxon>Basidiomycota</taxon>
        <taxon>Agaricomycotina</taxon>
        <taxon>Tremellomycetes</taxon>
        <taxon>Filobasidiales</taxon>
        <taxon>Filobasidiaceae</taxon>
        <taxon>Naganishia</taxon>
    </lineage>
</organism>
<accession>A0ACC2WP05</accession>
<sequence>MAFLVPLLLPSVIDATANVALGITNAVQGTSSSVTFQIGSHVYTSAKPFPLHKLPPEIREEIILMALEGSKDYELFLKFLADGQLDDILTTIHSLQLDQGFEDPSDLYRIFRHPKLLNLRRLSILASWPFSSTVTARPTRLFKFGVQLVPAPPVRPLRLRADNDDEYDDVQEVEYEREEDIKRLDCFALGLPLELSTNEVSRHHLAVLRPKRLEITLLLQYNPLLMTELADMLAEKITELSIRYLASDRTTIELPDPALLLSPTMDRFQAVDIHLPALTSPSPVPTILPHRPYQGQPDPHTSFSEHLVNLISLDPDRRKRYAVWLEEAEPPMGGFRPGWTKAEEQVLWERPVDVPYPVKNEVVAVDEDDLARGIGKEAGPSTSKERKRRSAGKNDEARDDEPDTTGSEHWERETNLKLFGGLLSLRLESKKH</sequence>